<evidence type="ECO:0000256" key="2">
    <source>
        <dbReference type="ARBA" id="ARBA00022723"/>
    </source>
</evidence>
<keyword evidence="4" id="KW-0411">Iron-sulfur</keyword>
<dbReference type="AlphaFoldDB" id="A0A1Q9LNA0"/>
<evidence type="ECO:0000256" key="1">
    <source>
        <dbReference type="ARBA" id="ARBA00022714"/>
    </source>
</evidence>
<dbReference type="Pfam" id="PF01266">
    <property type="entry name" value="DAO"/>
    <property type="match status" value="1"/>
</dbReference>
<evidence type="ECO:0000259" key="6">
    <source>
        <dbReference type="PROSITE" id="PS51296"/>
    </source>
</evidence>
<dbReference type="Proteomes" id="UP000186040">
    <property type="component" value="Unassembled WGS sequence"/>
</dbReference>
<dbReference type="GO" id="GO:0016020">
    <property type="term" value="C:membrane"/>
    <property type="evidence" value="ECO:0007669"/>
    <property type="project" value="InterPro"/>
</dbReference>
<dbReference type="InterPro" id="IPR036922">
    <property type="entry name" value="Rieske_2Fe-2S_sf"/>
</dbReference>
<accession>A0A1Q9LNA0</accession>
<evidence type="ECO:0000313" key="7">
    <source>
        <dbReference type="EMBL" id="OLR93464.1"/>
    </source>
</evidence>
<keyword evidence="5" id="KW-1015">Disulfide bond</keyword>
<dbReference type="PROSITE" id="PS51296">
    <property type="entry name" value="RIESKE"/>
    <property type="match status" value="1"/>
</dbReference>
<dbReference type="GO" id="GO:0046872">
    <property type="term" value="F:metal ion binding"/>
    <property type="evidence" value="ECO:0007669"/>
    <property type="project" value="UniProtKB-KW"/>
</dbReference>
<evidence type="ECO:0000313" key="8">
    <source>
        <dbReference type="Proteomes" id="UP000186040"/>
    </source>
</evidence>
<keyword evidence="1" id="KW-0001">2Fe-2S</keyword>
<organism evidence="7 8">
    <name type="scientific">Actinokineospora bangkokensis</name>
    <dbReference type="NCBI Taxonomy" id="1193682"/>
    <lineage>
        <taxon>Bacteria</taxon>
        <taxon>Bacillati</taxon>
        <taxon>Actinomycetota</taxon>
        <taxon>Actinomycetes</taxon>
        <taxon>Pseudonocardiales</taxon>
        <taxon>Pseudonocardiaceae</taxon>
        <taxon>Actinokineospora</taxon>
    </lineage>
</organism>
<comment type="caution">
    <text evidence="7">The sequence shown here is derived from an EMBL/GenBank/DDBJ whole genome shotgun (WGS) entry which is preliminary data.</text>
</comment>
<name>A0A1Q9LNA0_9PSEU</name>
<dbReference type="GO" id="GO:0004497">
    <property type="term" value="F:monooxygenase activity"/>
    <property type="evidence" value="ECO:0007669"/>
    <property type="project" value="UniProtKB-ARBA"/>
</dbReference>
<dbReference type="RefSeq" id="WP_075974359.1">
    <property type="nucleotide sequence ID" value="NZ_MKQR01000009.1"/>
</dbReference>
<dbReference type="GO" id="GO:0016705">
    <property type="term" value="F:oxidoreductase activity, acting on paired donors, with incorporation or reduction of molecular oxygen"/>
    <property type="evidence" value="ECO:0007669"/>
    <property type="project" value="UniProtKB-ARBA"/>
</dbReference>
<dbReference type="PANTHER" id="PTHR13847:SF274">
    <property type="entry name" value="RIESKE 2FE-2S IRON-SULFUR PROTEIN YHFW-RELATED"/>
    <property type="match status" value="1"/>
</dbReference>
<dbReference type="Pfam" id="PF00355">
    <property type="entry name" value="Rieske"/>
    <property type="match status" value="1"/>
</dbReference>
<feature type="domain" description="Rieske" evidence="6">
    <location>
        <begin position="412"/>
        <end position="497"/>
    </location>
</feature>
<dbReference type="SUPFAM" id="SSF50022">
    <property type="entry name" value="ISP domain"/>
    <property type="match status" value="1"/>
</dbReference>
<evidence type="ECO:0000256" key="3">
    <source>
        <dbReference type="ARBA" id="ARBA00023004"/>
    </source>
</evidence>
<proteinExistence type="predicted"/>
<dbReference type="PRINTS" id="PR00162">
    <property type="entry name" value="RIESKE"/>
</dbReference>
<keyword evidence="2" id="KW-0479">Metal-binding</keyword>
<dbReference type="InterPro" id="IPR017941">
    <property type="entry name" value="Rieske_2Fe-2S"/>
</dbReference>
<keyword evidence="8" id="KW-1185">Reference proteome</keyword>
<dbReference type="SUPFAM" id="SSF51905">
    <property type="entry name" value="FAD/NAD(P)-binding domain"/>
    <property type="match status" value="1"/>
</dbReference>
<dbReference type="STRING" id="1193682.BJP25_14240"/>
<dbReference type="Gene3D" id="2.102.10.10">
    <property type="entry name" value="Rieske [2Fe-2S] iron-sulphur domain"/>
    <property type="match status" value="1"/>
</dbReference>
<dbReference type="InterPro" id="IPR036188">
    <property type="entry name" value="FAD/NAD-bd_sf"/>
</dbReference>
<dbReference type="InterPro" id="IPR005805">
    <property type="entry name" value="Rieske_Fe-S_prot_C"/>
</dbReference>
<protein>
    <recommendedName>
        <fullName evidence="6">Rieske domain-containing protein</fullName>
    </recommendedName>
</protein>
<dbReference type="Gene3D" id="3.30.9.10">
    <property type="entry name" value="D-Amino Acid Oxidase, subunit A, domain 2"/>
    <property type="match status" value="1"/>
</dbReference>
<dbReference type="GO" id="GO:0051537">
    <property type="term" value="F:2 iron, 2 sulfur cluster binding"/>
    <property type="evidence" value="ECO:0007669"/>
    <property type="project" value="UniProtKB-KW"/>
</dbReference>
<keyword evidence="3" id="KW-0408">Iron</keyword>
<dbReference type="GO" id="GO:0005737">
    <property type="term" value="C:cytoplasm"/>
    <property type="evidence" value="ECO:0007669"/>
    <property type="project" value="TreeGrafter"/>
</dbReference>
<dbReference type="Gene3D" id="3.50.50.60">
    <property type="entry name" value="FAD/NAD(P)-binding domain"/>
    <property type="match status" value="1"/>
</dbReference>
<reference evidence="7 8" key="1">
    <citation type="submission" date="2016-10" db="EMBL/GenBank/DDBJ databases">
        <title>The Draft Genome Sequence of Actinokineospora bangkokensis 44EHWT reveals the biosynthetic pathway of antifungal compounds Thailandins with unusual extender unit butylmalonyl-CoA.</title>
        <authorList>
            <person name="Greule A."/>
            <person name="Intra B."/>
            <person name="Flemming S."/>
            <person name="Rommel M.G."/>
            <person name="Panbangred W."/>
            <person name="Bechthold A."/>
        </authorList>
    </citation>
    <scope>NUCLEOTIDE SEQUENCE [LARGE SCALE GENOMIC DNA]</scope>
    <source>
        <strain evidence="7 8">44EHW</strain>
    </source>
</reference>
<dbReference type="EMBL" id="MKQR01000009">
    <property type="protein sequence ID" value="OLR93464.1"/>
    <property type="molecule type" value="Genomic_DNA"/>
</dbReference>
<dbReference type="PANTHER" id="PTHR13847">
    <property type="entry name" value="SARCOSINE DEHYDROGENASE-RELATED"/>
    <property type="match status" value="1"/>
</dbReference>
<sequence>MGTTTAEQSLWLRDTAADNHPALVGAERADVVVVGAGIAGLTTALLLRRRGVDVTVVEAATVGSGVSGNNTAKVTALQSTMYSSIESKHGKPAAAAYAAAAGDGVALVAQLAAEIDCDFQLAPAATYAFAQGERRTVEAEFEAAQRAGLQVQWEERIDLPFETFGAVRLPDQVLLHPAKYVRGLAAALTAAGGVIHEHSRVRSVSVTAPYTVRTAEGEITADQVVIATHYPLLDRGLFFARLEAERSYCVAARLASGAPPRDLAISAGSPSWSFSRHGDLMVLGGRSHPSGERGVDRTRYTDLEDFARRHFDVAEITHRWSAQDPKAYDLLPMVGSYLPGASSLWVATGFNKWGLAMGSAAGAVLADRVSGAASPHQDLFTPHRVTLRGAPTLVKQNAKVAADLVGDRLHSAEAGSADEVPVDEARVLSDAQGKKGVYRDRAGALHAVSLRCTHLGCLVRFNGAERSWDCPCHASRFDVDGAVLESPAVDPLAPREP</sequence>
<gene>
    <name evidence="7" type="ORF">BJP25_14240</name>
</gene>
<dbReference type="InterPro" id="IPR006076">
    <property type="entry name" value="FAD-dep_OxRdtase"/>
</dbReference>
<evidence type="ECO:0000256" key="4">
    <source>
        <dbReference type="ARBA" id="ARBA00023014"/>
    </source>
</evidence>
<dbReference type="OrthoDB" id="9767869at2"/>
<evidence type="ECO:0000256" key="5">
    <source>
        <dbReference type="ARBA" id="ARBA00023157"/>
    </source>
</evidence>